<dbReference type="InterPro" id="IPR050490">
    <property type="entry name" value="Bact_solute-bd_prot1"/>
</dbReference>
<evidence type="ECO:0000256" key="3">
    <source>
        <dbReference type="ARBA" id="ARBA00022729"/>
    </source>
</evidence>
<dbReference type="PANTHER" id="PTHR43649:SF34">
    <property type="entry name" value="ABC TRANSPORTER PERIPLASMIC-BINDING PROTEIN YCJN-RELATED"/>
    <property type="match status" value="1"/>
</dbReference>
<dbReference type="Gene3D" id="3.40.190.10">
    <property type="entry name" value="Periplasmic binding protein-like II"/>
    <property type="match status" value="1"/>
</dbReference>
<evidence type="ECO:0008006" key="6">
    <source>
        <dbReference type="Google" id="ProtNLM"/>
    </source>
</evidence>
<comment type="similarity">
    <text evidence="1">Belongs to the bacterial solute-binding protein 1 family.</text>
</comment>
<dbReference type="EMBL" id="MGFR01000001">
    <property type="protein sequence ID" value="OGM10189.1"/>
    <property type="molecule type" value="Genomic_DNA"/>
</dbReference>
<evidence type="ECO:0000256" key="2">
    <source>
        <dbReference type="ARBA" id="ARBA00022448"/>
    </source>
</evidence>
<dbReference type="Proteomes" id="UP000176778">
    <property type="component" value="Unassembled WGS sequence"/>
</dbReference>
<dbReference type="Pfam" id="PF01547">
    <property type="entry name" value="SBP_bac_1"/>
    <property type="match status" value="1"/>
</dbReference>
<keyword evidence="3" id="KW-0732">Signal</keyword>
<evidence type="ECO:0000313" key="4">
    <source>
        <dbReference type="EMBL" id="OGM10189.1"/>
    </source>
</evidence>
<dbReference type="InterPro" id="IPR006059">
    <property type="entry name" value="SBP"/>
</dbReference>
<evidence type="ECO:0000313" key="5">
    <source>
        <dbReference type="Proteomes" id="UP000176778"/>
    </source>
</evidence>
<keyword evidence="2" id="KW-0813">Transport</keyword>
<accession>A0A1F7X663</accession>
<sequence>MGKGGQVNLTWWGLWEDASTVTPLIAEYEKANPKVKIQYVSQSQQDYRERLTNALAKGTGPDIFRFHNSWVPMFAKELDFVPASVMSASEYAQAFYPVASSDLTSGTGLVGIPLEYDGLLLYINEDIFAKAGKTPPATWDDLRQTAISLTTKDEQGVITQSGVALGRTENIDHWQEILGLMMLQNGVDLTKPTGKLAEDAINFFTLFSSVDGIWDATLPPSTTAFAAGKVAMYFAPSWRTFEIRQQNPNLKFKTVAVPQLPKSNPNEPDVTYATYWAEGVWARSENKAEAWKFLKFLSSKDSLEKMYQNASKQRLFGEPYPRVDMAGLLTQDPILGPLVTQAPDASSWYLASRTFDGTTGINSQLSKYFEDAVNSVNAGNPAAKALETVAAGVSQVLSQYGLISQ</sequence>
<proteinExistence type="inferred from homology"/>
<protein>
    <recommendedName>
        <fullName evidence="6">ABC transporter substrate-binding protein</fullName>
    </recommendedName>
</protein>
<comment type="caution">
    <text evidence="4">The sequence shown here is derived from an EMBL/GenBank/DDBJ whole genome shotgun (WGS) entry which is preliminary data.</text>
</comment>
<dbReference type="STRING" id="1802479.A2Y68_01990"/>
<organism evidence="4 5">
    <name type="scientific">Candidatus Woesebacteria bacterium RBG_13_46_13</name>
    <dbReference type="NCBI Taxonomy" id="1802479"/>
    <lineage>
        <taxon>Bacteria</taxon>
        <taxon>Candidatus Woeseibacteriota</taxon>
    </lineage>
</organism>
<evidence type="ECO:0000256" key="1">
    <source>
        <dbReference type="ARBA" id="ARBA00008520"/>
    </source>
</evidence>
<name>A0A1F7X663_9BACT</name>
<reference evidence="4 5" key="1">
    <citation type="journal article" date="2016" name="Nat. Commun.">
        <title>Thousands of microbial genomes shed light on interconnected biogeochemical processes in an aquifer system.</title>
        <authorList>
            <person name="Anantharaman K."/>
            <person name="Brown C.T."/>
            <person name="Hug L.A."/>
            <person name="Sharon I."/>
            <person name="Castelle C.J."/>
            <person name="Probst A.J."/>
            <person name="Thomas B.C."/>
            <person name="Singh A."/>
            <person name="Wilkins M.J."/>
            <person name="Karaoz U."/>
            <person name="Brodie E.L."/>
            <person name="Williams K.H."/>
            <person name="Hubbard S.S."/>
            <person name="Banfield J.F."/>
        </authorList>
    </citation>
    <scope>NUCLEOTIDE SEQUENCE [LARGE SCALE GENOMIC DNA]</scope>
</reference>
<dbReference type="PANTHER" id="PTHR43649">
    <property type="entry name" value="ARABINOSE-BINDING PROTEIN-RELATED"/>
    <property type="match status" value="1"/>
</dbReference>
<dbReference type="AlphaFoldDB" id="A0A1F7X663"/>
<gene>
    <name evidence="4" type="ORF">A2Y68_01990</name>
</gene>
<dbReference type="SUPFAM" id="SSF53850">
    <property type="entry name" value="Periplasmic binding protein-like II"/>
    <property type="match status" value="1"/>
</dbReference>